<dbReference type="InterPro" id="IPR037069">
    <property type="entry name" value="AcylCoA_DH/ox_N_sf"/>
</dbReference>
<feature type="domain" description="Acyl-CoA oxidase/dehydrogenase middle" evidence="7">
    <location>
        <begin position="125"/>
        <end position="219"/>
    </location>
</feature>
<dbReference type="InterPro" id="IPR009075">
    <property type="entry name" value="AcylCo_DH/oxidase_C"/>
</dbReference>
<dbReference type="PANTHER" id="PTHR43292">
    <property type="entry name" value="ACYL-COA DEHYDROGENASE"/>
    <property type="match status" value="1"/>
</dbReference>
<feature type="domain" description="Acyl-CoA dehydrogenase/oxidase N-terminal" evidence="8">
    <location>
        <begin position="7"/>
        <end position="117"/>
    </location>
</feature>
<dbReference type="Gene3D" id="1.20.140.10">
    <property type="entry name" value="Butyryl-CoA Dehydrogenase, subunit A, domain 3"/>
    <property type="match status" value="1"/>
</dbReference>
<evidence type="ECO:0000313" key="9">
    <source>
        <dbReference type="EMBL" id="RDI22608.1"/>
    </source>
</evidence>
<dbReference type="SUPFAM" id="SSF47203">
    <property type="entry name" value="Acyl-CoA dehydrogenase C-terminal domain-like"/>
    <property type="match status" value="1"/>
</dbReference>
<feature type="domain" description="Acyl-CoA dehydrogenase/oxidase C-terminal" evidence="6">
    <location>
        <begin position="231"/>
        <end position="397"/>
    </location>
</feature>
<dbReference type="Gene3D" id="2.40.110.10">
    <property type="entry name" value="Butyryl-CoA Dehydrogenase, subunit A, domain 2"/>
    <property type="match status" value="1"/>
</dbReference>
<accession>A0A370FB31</accession>
<organism evidence="9 10">
    <name type="scientific">Pseudacidovorax intermedius</name>
    <dbReference type="NCBI Taxonomy" id="433924"/>
    <lineage>
        <taxon>Bacteria</taxon>
        <taxon>Pseudomonadati</taxon>
        <taxon>Pseudomonadota</taxon>
        <taxon>Betaproteobacteria</taxon>
        <taxon>Burkholderiales</taxon>
        <taxon>Comamonadaceae</taxon>
        <taxon>Pseudacidovorax</taxon>
    </lineage>
</organism>
<comment type="cofactor">
    <cofactor evidence="1">
        <name>FAD</name>
        <dbReference type="ChEBI" id="CHEBI:57692"/>
    </cofactor>
</comment>
<sequence>MDLRLSDQDRAFEAEVRAFIAAELPVDIREKVRLDRTLARDDFMRWQQILARRGWFTGAWPRAQGGLDWSALHTLIFNRVAGEMHCPELQVFGPAMVGPVIYTFGTEAQKAKHLPAIRDSSVWWCQGYSEPGAGSDLAALKTQALDRGDHFLVNGQKIWTSYAHFADWMFCLVRTSTEGPKQAGISFLLIDMKTPGVQVQPIRMMDGRHYLNAVFFDDVRVPRENLIGEVDRGWTYAKFLLAHERVENANLRFITQELARLREVAAEVGSGGRRLIDEPAFARELAQVEAQFKALEIGLLRLLSDAQAGQAAAPGTSSFIKIRGTEIAQRITELRVMASGPDAQRFQPDWLFGDGETPLLGPEHALGPVASYQFCRAMTIYGGSTEVQKNIMAKHVLGL</sequence>
<dbReference type="PANTHER" id="PTHR43292:SF3">
    <property type="entry name" value="ACYL-COA DEHYDROGENASE FADE29"/>
    <property type="match status" value="1"/>
</dbReference>
<keyword evidence="5" id="KW-0560">Oxidoreductase</keyword>
<evidence type="ECO:0000256" key="5">
    <source>
        <dbReference type="ARBA" id="ARBA00023002"/>
    </source>
</evidence>
<dbReference type="Pfam" id="PF02771">
    <property type="entry name" value="Acyl-CoA_dh_N"/>
    <property type="match status" value="1"/>
</dbReference>
<dbReference type="Proteomes" id="UP000255265">
    <property type="component" value="Unassembled WGS sequence"/>
</dbReference>
<keyword evidence="10" id="KW-1185">Reference proteome</keyword>
<dbReference type="InterPro" id="IPR013786">
    <property type="entry name" value="AcylCoA_DH/ox_N"/>
</dbReference>
<dbReference type="GO" id="GO:0050660">
    <property type="term" value="F:flavin adenine dinucleotide binding"/>
    <property type="evidence" value="ECO:0007669"/>
    <property type="project" value="InterPro"/>
</dbReference>
<evidence type="ECO:0000256" key="1">
    <source>
        <dbReference type="ARBA" id="ARBA00001974"/>
    </source>
</evidence>
<evidence type="ECO:0000313" key="10">
    <source>
        <dbReference type="Proteomes" id="UP000255265"/>
    </source>
</evidence>
<dbReference type="Pfam" id="PF00441">
    <property type="entry name" value="Acyl-CoA_dh_1"/>
    <property type="match status" value="1"/>
</dbReference>
<evidence type="ECO:0000259" key="8">
    <source>
        <dbReference type="Pfam" id="PF02771"/>
    </source>
</evidence>
<dbReference type="Gene3D" id="1.10.540.10">
    <property type="entry name" value="Acyl-CoA dehydrogenase/oxidase, N-terminal domain"/>
    <property type="match status" value="1"/>
</dbReference>
<evidence type="ECO:0000259" key="7">
    <source>
        <dbReference type="Pfam" id="PF02770"/>
    </source>
</evidence>
<evidence type="ECO:0000256" key="2">
    <source>
        <dbReference type="ARBA" id="ARBA00009347"/>
    </source>
</evidence>
<dbReference type="InterPro" id="IPR006091">
    <property type="entry name" value="Acyl-CoA_Oxase/DH_mid-dom"/>
</dbReference>
<evidence type="ECO:0000256" key="3">
    <source>
        <dbReference type="ARBA" id="ARBA00022630"/>
    </source>
</evidence>
<dbReference type="GO" id="GO:0016627">
    <property type="term" value="F:oxidoreductase activity, acting on the CH-CH group of donors"/>
    <property type="evidence" value="ECO:0007669"/>
    <property type="project" value="InterPro"/>
</dbReference>
<gene>
    <name evidence="9" type="ORF">DFR41_10711</name>
</gene>
<reference evidence="9 10" key="1">
    <citation type="submission" date="2018-07" db="EMBL/GenBank/DDBJ databases">
        <title>Genomic Encyclopedia of Type Strains, Phase IV (KMG-IV): sequencing the most valuable type-strain genomes for metagenomic binning, comparative biology and taxonomic classification.</title>
        <authorList>
            <person name="Goeker M."/>
        </authorList>
    </citation>
    <scope>NUCLEOTIDE SEQUENCE [LARGE SCALE GENOMIC DNA]</scope>
    <source>
        <strain evidence="9 10">DSM 21352</strain>
    </source>
</reference>
<dbReference type="InterPro" id="IPR036250">
    <property type="entry name" value="AcylCo_DH-like_C"/>
</dbReference>
<dbReference type="AlphaFoldDB" id="A0A370FB31"/>
<protein>
    <submittedName>
        <fullName evidence="9">Alkylation response protein AidB-like acyl-CoA dehydrogenase</fullName>
    </submittedName>
</protein>
<comment type="caution">
    <text evidence="9">The sequence shown here is derived from an EMBL/GenBank/DDBJ whole genome shotgun (WGS) entry which is preliminary data.</text>
</comment>
<name>A0A370FB31_9BURK</name>
<dbReference type="InterPro" id="IPR009100">
    <property type="entry name" value="AcylCoA_DH/oxidase_NM_dom_sf"/>
</dbReference>
<keyword evidence="3" id="KW-0285">Flavoprotein</keyword>
<dbReference type="RefSeq" id="WP_114803627.1">
    <property type="nucleotide sequence ID" value="NZ_QQAV01000007.1"/>
</dbReference>
<proteinExistence type="inferred from homology"/>
<dbReference type="Pfam" id="PF02770">
    <property type="entry name" value="Acyl-CoA_dh_M"/>
    <property type="match status" value="1"/>
</dbReference>
<dbReference type="OrthoDB" id="9770681at2"/>
<dbReference type="InterPro" id="IPR052161">
    <property type="entry name" value="Mycobact_Acyl-CoA_DH"/>
</dbReference>
<keyword evidence="4" id="KW-0274">FAD</keyword>
<evidence type="ECO:0000259" key="6">
    <source>
        <dbReference type="Pfam" id="PF00441"/>
    </source>
</evidence>
<dbReference type="InterPro" id="IPR046373">
    <property type="entry name" value="Acyl-CoA_Oxase/DH_mid-dom_sf"/>
</dbReference>
<dbReference type="EMBL" id="QQAV01000007">
    <property type="protein sequence ID" value="RDI22608.1"/>
    <property type="molecule type" value="Genomic_DNA"/>
</dbReference>
<comment type="similarity">
    <text evidence="2">Belongs to the acyl-CoA dehydrogenase family.</text>
</comment>
<dbReference type="GO" id="GO:0005886">
    <property type="term" value="C:plasma membrane"/>
    <property type="evidence" value="ECO:0007669"/>
    <property type="project" value="TreeGrafter"/>
</dbReference>
<evidence type="ECO:0000256" key="4">
    <source>
        <dbReference type="ARBA" id="ARBA00022827"/>
    </source>
</evidence>
<dbReference type="FunFam" id="2.40.110.10:FF:000011">
    <property type="entry name" value="Acyl-CoA dehydrogenase FadE34"/>
    <property type="match status" value="1"/>
</dbReference>
<dbReference type="SUPFAM" id="SSF56645">
    <property type="entry name" value="Acyl-CoA dehydrogenase NM domain-like"/>
    <property type="match status" value="1"/>
</dbReference>